<organism evidence="2 3">
    <name type="scientific">Sphingobacterium mizutaii</name>
    <dbReference type="NCBI Taxonomy" id="1010"/>
    <lineage>
        <taxon>Bacteria</taxon>
        <taxon>Pseudomonadati</taxon>
        <taxon>Bacteroidota</taxon>
        <taxon>Sphingobacteriia</taxon>
        <taxon>Sphingobacteriales</taxon>
        <taxon>Sphingobacteriaceae</taxon>
        <taxon>Sphingobacterium</taxon>
    </lineage>
</organism>
<protein>
    <recommendedName>
        <fullName evidence="4">Lipoprotein</fullName>
    </recommendedName>
</protein>
<dbReference type="KEGG" id="smiz:4412673_01934"/>
<evidence type="ECO:0000313" key="3">
    <source>
        <dbReference type="Proteomes" id="UP000215355"/>
    </source>
</evidence>
<evidence type="ECO:0000313" key="2">
    <source>
        <dbReference type="EMBL" id="SNV50023.1"/>
    </source>
</evidence>
<dbReference type="PROSITE" id="PS51257">
    <property type="entry name" value="PROKAR_LIPOPROTEIN"/>
    <property type="match status" value="1"/>
</dbReference>
<sequence>MMKKHLSWLAIVLSVLIFSACTGQKGDVTKDPKYADIANNIFITKEPLYYYHYTHSDGGKSGYFLSAESSMPNAELKSEIPVGGHVKISKVLEVPQQDGNIQVMIQGEVINAGQAGLEYMAIYEDIKPTLKMD</sequence>
<keyword evidence="1" id="KW-0732">Signal</keyword>
<feature type="chain" id="PRO_5042510077" description="Lipoprotein" evidence="1">
    <location>
        <begin position="26"/>
        <end position="133"/>
    </location>
</feature>
<reference evidence="2 3" key="1">
    <citation type="submission" date="2017-06" db="EMBL/GenBank/DDBJ databases">
        <authorList>
            <consortium name="Pathogen Informatics"/>
        </authorList>
    </citation>
    <scope>NUCLEOTIDE SEQUENCE [LARGE SCALE GENOMIC DNA]</scope>
    <source>
        <strain evidence="2 3">NCTC12149</strain>
    </source>
</reference>
<gene>
    <name evidence="2" type="ORF">SAMEA4412673_01934</name>
</gene>
<proteinExistence type="predicted"/>
<dbReference type="AlphaFoldDB" id="A0AAJ4XCA8"/>
<feature type="signal peptide" evidence="1">
    <location>
        <begin position="1"/>
        <end position="25"/>
    </location>
</feature>
<name>A0AAJ4XCA8_9SPHI</name>
<dbReference type="Proteomes" id="UP000215355">
    <property type="component" value="Chromosome 1"/>
</dbReference>
<dbReference type="EMBL" id="LT906468">
    <property type="protein sequence ID" value="SNV50023.1"/>
    <property type="molecule type" value="Genomic_DNA"/>
</dbReference>
<evidence type="ECO:0000256" key="1">
    <source>
        <dbReference type="SAM" id="SignalP"/>
    </source>
</evidence>
<accession>A0AAJ4XCA8</accession>
<dbReference type="RefSeq" id="WP_139185433.1">
    <property type="nucleotide sequence ID" value="NZ_CP158798.1"/>
</dbReference>
<evidence type="ECO:0008006" key="4">
    <source>
        <dbReference type="Google" id="ProtNLM"/>
    </source>
</evidence>